<comment type="similarity">
    <text evidence="2">Belongs to the nuclear import and ribosome assembly adapter family.</text>
</comment>
<dbReference type="InterPro" id="IPR035959">
    <property type="entry name" value="RutC-like_sf"/>
</dbReference>
<evidence type="ECO:0000313" key="8">
    <source>
        <dbReference type="Proteomes" id="UP000284706"/>
    </source>
</evidence>
<dbReference type="InterPro" id="IPR006175">
    <property type="entry name" value="YjgF/YER057c/UK114"/>
</dbReference>
<feature type="coiled-coil region" evidence="4">
    <location>
        <begin position="337"/>
        <end position="364"/>
    </location>
</feature>
<organism evidence="7 8">
    <name type="scientific">Gymnopilus dilepis</name>
    <dbReference type="NCBI Taxonomy" id="231916"/>
    <lineage>
        <taxon>Eukaryota</taxon>
        <taxon>Fungi</taxon>
        <taxon>Dikarya</taxon>
        <taxon>Basidiomycota</taxon>
        <taxon>Agaricomycotina</taxon>
        <taxon>Agaricomycetes</taxon>
        <taxon>Agaricomycetidae</taxon>
        <taxon>Agaricales</taxon>
        <taxon>Agaricineae</taxon>
        <taxon>Hymenogastraceae</taxon>
        <taxon>Gymnopilus</taxon>
    </lineage>
</organism>
<keyword evidence="4" id="KW-0175">Coiled coil</keyword>
<dbReference type="Proteomes" id="UP000284706">
    <property type="component" value="Unassembled WGS sequence"/>
</dbReference>
<dbReference type="EMBL" id="NHYE01001037">
    <property type="protein sequence ID" value="PPQ99951.1"/>
    <property type="molecule type" value="Genomic_DNA"/>
</dbReference>
<evidence type="ECO:0000256" key="2">
    <source>
        <dbReference type="ARBA" id="ARBA00049983"/>
    </source>
</evidence>
<keyword evidence="8" id="KW-1185">Reference proteome</keyword>
<dbReference type="GO" id="GO:0042273">
    <property type="term" value="P:ribosomal large subunit biogenesis"/>
    <property type="evidence" value="ECO:0007669"/>
    <property type="project" value="TreeGrafter"/>
</dbReference>
<dbReference type="InterPro" id="IPR011989">
    <property type="entry name" value="ARM-like"/>
</dbReference>
<dbReference type="STRING" id="231916.A0A409YAC5"/>
<reference evidence="7 8" key="1">
    <citation type="journal article" date="2018" name="Evol. Lett.">
        <title>Horizontal gene cluster transfer increased hallucinogenic mushroom diversity.</title>
        <authorList>
            <person name="Reynolds H.T."/>
            <person name="Vijayakumar V."/>
            <person name="Gluck-Thaler E."/>
            <person name="Korotkin H.B."/>
            <person name="Matheny P.B."/>
            <person name="Slot J.C."/>
        </authorList>
    </citation>
    <scope>NUCLEOTIDE SEQUENCE [LARGE SCALE GENOMIC DNA]</scope>
    <source>
        <strain evidence="7 8">SRW20</strain>
    </source>
</reference>
<dbReference type="InterPro" id="IPR000225">
    <property type="entry name" value="Armadillo"/>
</dbReference>
<dbReference type="GO" id="GO:0006606">
    <property type="term" value="P:protein import into nucleus"/>
    <property type="evidence" value="ECO:0007669"/>
    <property type="project" value="TreeGrafter"/>
</dbReference>
<evidence type="ECO:0000256" key="5">
    <source>
        <dbReference type="SAM" id="MobiDB-lite"/>
    </source>
</evidence>
<dbReference type="GO" id="GO:0051082">
    <property type="term" value="F:unfolded protein binding"/>
    <property type="evidence" value="ECO:0007669"/>
    <property type="project" value="TreeGrafter"/>
</dbReference>
<dbReference type="Pfam" id="PF00514">
    <property type="entry name" value="Arm"/>
    <property type="match status" value="1"/>
</dbReference>
<feature type="region of interest" description="Disordered" evidence="5">
    <location>
        <begin position="1"/>
        <end position="36"/>
    </location>
</feature>
<dbReference type="Pfam" id="PF25567">
    <property type="entry name" value="TPR_SYO1"/>
    <property type="match status" value="1"/>
</dbReference>
<sequence>MGKSQKKKVMRRHNPMRVPDSHLPKGLASASQSSSKSNEILPIIQKMEGPDAAERKWACVAVSNLIQNDPSTRRLLQGKNIVGALISRLTDSEEEVVVEAAGALRNLCIDGGYDICAEMYNKNILTPLKTFIPKISTTLAQFLENPKAAPESVRRIVYDFADNVITTLWCLSETSNKALNAINEMHLAPFLMSFLAARDKLPVATVTAAAHCLYVLTDDNQPTISEIRSDGSYISCLLSIARQESTEGSEVKTDPKFVTLSVLATGTLRNIVPIPPPSAASSLDIDKDVVLPLLLPVISSLSLPEVSNAVQDLVQRQASEPQIENLSLNHAPKPDHKSTIELELESLESKLRTVQLALEVLTGTCATLPDPEPYAPADEDENEDEGMNLEYFLPNTELTLFNHDSTDLELDGDVLDVDMDAENENTSSGKTSPSFLTTLVSPLLALVQPTALSFPPLASPSIHPPTTSALSAVHICALECLNNIFLSLTTSSDPSIAADVNSGLTVWNGIWSALSLVGTQAGLGQERRQEFWDVAVGVLWGIGRIWKTSLPSDSERVNVLIQLYNVTTDTRLKVKCIGTLECMAQNPSAVEANKVISEFLLSVLSADRSAMGAEPMIQAASALIDIYSDETLPYDVNFREGKYLEKLSASVDSLKAAVNLVPSHDSRATTSMAPKKFVFTPDAVPPLPVFSQAVVSKGTVYASGNIGCDRNFKVVEGGARAQTRAALENLSIVLKAAGSSLEDIVKVNIYLKDMPRDFGPMNEVYAEFFAKDKMPARTCVGVAYLPMGADVEIECVAEVSEGA</sequence>
<dbReference type="SUPFAM" id="SSF48371">
    <property type="entry name" value="ARM repeat"/>
    <property type="match status" value="1"/>
</dbReference>
<dbReference type="InterPro" id="IPR057990">
    <property type="entry name" value="TPR_SYO1"/>
</dbReference>
<dbReference type="PANTHER" id="PTHR13347:SF1">
    <property type="entry name" value="HEAT REPEAT-CONTAINING PROTEIN 3"/>
    <property type="match status" value="1"/>
</dbReference>
<dbReference type="FunCoup" id="A0A409YAC5">
    <property type="interactions" value="62"/>
</dbReference>
<feature type="compositionally biased region" description="Basic residues" evidence="5">
    <location>
        <begin position="1"/>
        <end position="15"/>
    </location>
</feature>
<dbReference type="PANTHER" id="PTHR13347">
    <property type="entry name" value="HEAT REPEAT-CONTAINING PROTEIN 3"/>
    <property type="match status" value="1"/>
</dbReference>
<dbReference type="Gene3D" id="1.25.10.10">
    <property type="entry name" value="Leucine-rich Repeat Variant"/>
    <property type="match status" value="1"/>
</dbReference>
<evidence type="ECO:0000256" key="4">
    <source>
        <dbReference type="SAM" id="Coils"/>
    </source>
</evidence>
<dbReference type="InterPro" id="IPR052616">
    <property type="entry name" value="SYO1-like"/>
</dbReference>
<gene>
    <name evidence="7" type="ORF">CVT26_009306</name>
</gene>
<dbReference type="InParanoid" id="A0A409YAC5"/>
<evidence type="ECO:0000313" key="7">
    <source>
        <dbReference type="EMBL" id="PPQ99951.1"/>
    </source>
</evidence>
<comment type="similarity">
    <text evidence="1">Belongs to the RutC family.</text>
</comment>
<feature type="domain" description="SYO1-like TPR repeats" evidence="6">
    <location>
        <begin position="438"/>
        <end position="659"/>
    </location>
</feature>
<dbReference type="OrthoDB" id="288703at2759"/>
<feature type="repeat" description="ARM" evidence="3">
    <location>
        <begin position="80"/>
        <end position="107"/>
    </location>
</feature>
<comment type="caution">
    <text evidence="7">The sequence shown here is derived from an EMBL/GenBank/DDBJ whole genome shotgun (WGS) entry which is preliminary data.</text>
</comment>
<protein>
    <recommendedName>
        <fullName evidence="6">SYO1-like TPR repeats domain-containing protein</fullName>
    </recommendedName>
</protein>
<dbReference type="AlphaFoldDB" id="A0A409YAC5"/>
<evidence type="ECO:0000256" key="1">
    <source>
        <dbReference type="ARBA" id="ARBA00010552"/>
    </source>
</evidence>
<evidence type="ECO:0000256" key="3">
    <source>
        <dbReference type="PROSITE-ProRule" id="PRU00259"/>
    </source>
</evidence>
<proteinExistence type="inferred from homology"/>
<dbReference type="InterPro" id="IPR006056">
    <property type="entry name" value="RidA"/>
</dbReference>
<dbReference type="CDD" id="cd00448">
    <property type="entry name" value="YjgF_YER057c_UK114_family"/>
    <property type="match status" value="1"/>
</dbReference>
<dbReference type="NCBIfam" id="TIGR00004">
    <property type="entry name" value="Rid family detoxifying hydrolase"/>
    <property type="match status" value="1"/>
</dbReference>
<evidence type="ECO:0000259" key="6">
    <source>
        <dbReference type="Pfam" id="PF25567"/>
    </source>
</evidence>
<dbReference type="InterPro" id="IPR016024">
    <property type="entry name" value="ARM-type_fold"/>
</dbReference>
<dbReference type="FunFam" id="3.30.1330.40:FF:000001">
    <property type="entry name" value="L-PSP family endoribonuclease"/>
    <property type="match status" value="1"/>
</dbReference>
<dbReference type="CDD" id="cd13394">
    <property type="entry name" value="Syo1_like"/>
    <property type="match status" value="1"/>
</dbReference>
<dbReference type="Gene3D" id="3.30.1330.40">
    <property type="entry name" value="RutC-like"/>
    <property type="match status" value="1"/>
</dbReference>
<dbReference type="SUPFAM" id="SSF55298">
    <property type="entry name" value="YjgF-like"/>
    <property type="match status" value="1"/>
</dbReference>
<dbReference type="Pfam" id="PF01042">
    <property type="entry name" value="Ribonuc_L-PSP"/>
    <property type="match status" value="1"/>
</dbReference>
<accession>A0A409YAC5</accession>
<name>A0A409YAC5_9AGAR</name>
<dbReference type="PROSITE" id="PS50176">
    <property type="entry name" value="ARM_REPEAT"/>
    <property type="match status" value="1"/>
</dbReference>